<dbReference type="CDD" id="cd03444">
    <property type="entry name" value="Thioesterase_II_repeat1"/>
    <property type="match status" value="1"/>
</dbReference>
<dbReference type="CDD" id="cd03445">
    <property type="entry name" value="Thioesterase_II_repeat2"/>
    <property type="match status" value="1"/>
</dbReference>
<evidence type="ECO:0000256" key="1">
    <source>
        <dbReference type="ARBA" id="ARBA00006538"/>
    </source>
</evidence>
<comment type="similarity">
    <text evidence="1">Belongs to the C/M/P thioester hydrolase family.</text>
</comment>
<keyword evidence="6" id="KW-1185">Reference proteome</keyword>
<gene>
    <name evidence="5" type="ORF">SPHA_10613</name>
</gene>
<comment type="caution">
    <text evidence="5">The sequence shown here is derived from an EMBL/GenBank/DDBJ whole genome shotgun (WGS) entry which is preliminary data.</text>
</comment>
<accession>A0A812B0P5</accession>
<dbReference type="EMBL" id="CAHIKZ030000344">
    <property type="protein sequence ID" value="CAE1169473.1"/>
    <property type="molecule type" value="Genomic_DNA"/>
</dbReference>
<dbReference type="AlphaFoldDB" id="A0A812B0P5"/>
<dbReference type="GO" id="GO:0005782">
    <property type="term" value="C:peroxisomal matrix"/>
    <property type="evidence" value="ECO:0007669"/>
    <property type="project" value="TreeGrafter"/>
</dbReference>
<dbReference type="InterPro" id="IPR025652">
    <property type="entry name" value="TesB_C"/>
</dbReference>
<evidence type="ECO:0000259" key="4">
    <source>
        <dbReference type="Pfam" id="PF13622"/>
    </source>
</evidence>
<evidence type="ECO:0000259" key="3">
    <source>
        <dbReference type="Pfam" id="PF02551"/>
    </source>
</evidence>
<dbReference type="Proteomes" id="UP000597762">
    <property type="component" value="Unassembled WGS sequence"/>
</dbReference>
<dbReference type="InterPro" id="IPR029069">
    <property type="entry name" value="HotDog_dom_sf"/>
</dbReference>
<dbReference type="Pfam" id="PF13622">
    <property type="entry name" value="4HBT_3"/>
    <property type="match status" value="1"/>
</dbReference>
<dbReference type="Pfam" id="PF02551">
    <property type="entry name" value="Acyl_CoA_thio"/>
    <property type="match status" value="1"/>
</dbReference>
<dbReference type="InterPro" id="IPR042171">
    <property type="entry name" value="Acyl-CoA_hotdog"/>
</dbReference>
<dbReference type="Gene3D" id="2.40.160.210">
    <property type="entry name" value="Acyl-CoA thioesterase, double hotdog domain"/>
    <property type="match status" value="1"/>
</dbReference>
<dbReference type="PANTHER" id="PTHR11066:SF34">
    <property type="entry name" value="ACYL-COENZYME A THIOESTERASE 8"/>
    <property type="match status" value="1"/>
</dbReference>
<dbReference type="EC" id="3.1.2.27" evidence="5"/>
<organism evidence="5 6">
    <name type="scientific">Acanthosepion pharaonis</name>
    <name type="common">Pharaoh cuttlefish</name>
    <name type="synonym">Sepia pharaonis</name>
    <dbReference type="NCBI Taxonomy" id="158019"/>
    <lineage>
        <taxon>Eukaryota</taxon>
        <taxon>Metazoa</taxon>
        <taxon>Spiralia</taxon>
        <taxon>Lophotrochozoa</taxon>
        <taxon>Mollusca</taxon>
        <taxon>Cephalopoda</taxon>
        <taxon>Coleoidea</taxon>
        <taxon>Decapodiformes</taxon>
        <taxon>Sepiida</taxon>
        <taxon>Sepiina</taxon>
        <taxon>Sepiidae</taxon>
        <taxon>Acanthosepion</taxon>
    </lineage>
</organism>
<dbReference type="GO" id="GO:0006637">
    <property type="term" value="P:acyl-CoA metabolic process"/>
    <property type="evidence" value="ECO:0007669"/>
    <property type="project" value="InterPro"/>
</dbReference>
<evidence type="ECO:0000313" key="5">
    <source>
        <dbReference type="EMBL" id="CAE1169473.1"/>
    </source>
</evidence>
<proteinExistence type="inferred from homology"/>
<dbReference type="GO" id="GO:0047617">
    <property type="term" value="F:fatty acyl-CoA hydrolase activity"/>
    <property type="evidence" value="ECO:0007669"/>
    <property type="project" value="InterPro"/>
</dbReference>
<keyword evidence="2 5" id="KW-0378">Hydrolase</keyword>
<dbReference type="PANTHER" id="PTHR11066">
    <property type="entry name" value="ACYL-COA THIOESTERASE"/>
    <property type="match status" value="1"/>
</dbReference>
<protein>
    <submittedName>
        <fullName evidence="5">ACOT8</fullName>
        <ecNumber evidence="5">3.1.2.27</ecNumber>
    </submittedName>
</protein>
<dbReference type="GO" id="GO:0033882">
    <property type="term" value="F:choloyl-CoA hydrolase activity"/>
    <property type="evidence" value="ECO:0007669"/>
    <property type="project" value="UniProtKB-EC"/>
</dbReference>
<evidence type="ECO:0000256" key="2">
    <source>
        <dbReference type="ARBA" id="ARBA00022801"/>
    </source>
</evidence>
<dbReference type="OrthoDB" id="68328at2759"/>
<dbReference type="InterPro" id="IPR003703">
    <property type="entry name" value="Acyl_CoA_thio"/>
</dbReference>
<sequence>MLTSKVAEVSFSGGIDSNCFISCKYSLSNGSTFAFFPASILVVSGNPLYVHPKCNFAFGGSLLGQALRAAVCSVNDDFFVHSLHNYFLNAGQQGNVDYHVVNVRDGNTYCNRFVKAMQNGKNIVNMQVSFKKEETDPFQHQQTMPKCKRPEELESSTKVMEAKLSENLSEDLKKTLKQRPNIDPAIEFRPVNPESLNRLKPMPPRRLMWVKITEKFDDDENIHCCAAAFISDYIINMSLISNEKSSQKFFVTSLDHSIWFHNKFRVDDWLLYETESCYTGGGIGFSTGRFWTQDGLLAASVAQQRVVRSLL</sequence>
<dbReference type="GO" id="GO:0009062">
    <property type="term" value="P:fatty acid catabolic process"/>
    <property type="evidence" value="ECO:0007669"/>
    <property type="project" value="TreeGrafter"/>
</dbReference>
<name>A0A812B0P5_ACAPH</name>
<evidence type="ECO:0000313" key="6">
    <source>
        <dbReference type="Proteomes" id="UP000597762"/>
    </source>
</evidence>
<reference evidence="5" key="1">
    <citation type="submission" date="2021-01" db="EMBL/GenBank/DDBJ databases">
        <authorList>
            <person name="Li R."/>
            <person name="Bekaert M."/>
        </authorList>
    </citation>
    <scope>NUCLEOTIDE SEQUENCE</scope>
    <source>
        <strain evidence="5">Farmed</strain>
    </source>
</reference>
<feature type="domain" description="Acyl-CoA thioesterase-like N-terminal HotDog" evidence="4">
    <location>
        <begin position="56"/>
        <end position="130"/>
    </location>
</feature>
<feature type="domain" description="Acyl-CoA thioesterase 2 C-terminal" evidence="3">
    <location>
        <begin position="205"/>
        <end position="304"/>
    </location>
</feature>
<dbReference type="InterPro" id="IPR049449">
    <property type="entry name" value="TesB_ACOT8-like_N"/>
</dbReference>
<dbReference type="SUPFAM" id="SSF54637">
    <property type="entry name" value="Thioesterase/thiol ester dehydrase-isomerase"/>
    <property type="match status" value="2"/>
</dbReference>